<keyword evidence="4" id="KW-0805">Transcription regulation</keyword>
<evidence type="ECO:0000259" key="6">
    <source>
        <dbReference type="Pfam" id="PF22754"/>
    </source>
</evidence>
<dbReference type="InterPro" id="IPR045084">
    <property type="entry name" value="AIB/MYC-like"/>
</dbReference>
<feature type="coiled-coil region" evidence="5">
    <location>
        <begin position="7"/>
        <end position="34"/>
    </location>
</feature>
<keyword evidence="2" id="KW-0238">DNA-binding</keyword>
<sequence length="141" mass="15556">MDKASLLSDAVSYIKELKSKMEDLESELGRECKRAKVETVDGMDNQSTTTVEQIGNGGSSGVELDIKVIGNDAMIRVQSENVNHPCARLMDALRDLAFQVHHASVSCVNDIALQDIVVKLPHRFKTHEQGLKSALLSRIEH</sequence>
<dbReference type="GO" id="GO:0003700">
    <property type="term" value="F:DNA-binding transcription factor activity"/>
    <property type="evidence" value="ECO:0007669"/>
    <property type="project" value="InterPro"/>
</dbReference>
<proteinExistence type="predicted"/>
<organism evidence="7 8">
    <name type="scientific">Hibiscus trionum</name>
    <name type="common">Flower of an hour</name>
    <dbReference type="NCBI Taxonomy" id="183268"/>
    <lineage>
        <taxon>Eukaryota</taxon>
        <taxon>Viridiplantae</taxon>
        <taxon>Streptophyta</taxon>
        <taxon>Embryophyta</taxon>
        <taxon>Tracheophyta</taxon>
        <taxon>Spermatophyta</taxon>
        <taxon>Magnoliopsida</taxon>
        <taxon>eudicotyledons</taxon>
        <taxon>Gunneridae</taxon>
        <taxon>Pentapetalae</taxon>
        <taxon>rosids</taxon>
        <taxon>malvids</taxon>
        <taxon>Malvales</taxon>
        <taxon>Malvaceae</taxon>
        <taxon>Malvoideae</taxon>
        <taxon>Hibiscus</taxon>
    </lineage>
</organism>
<dbReference type="GO" id="GO:0005634">
    <property type="term" value="C:nucleus"/>
    <property type="evidence" value="ECO:0007669"/>
    <property type="project" value="UniProtKB-SubCell"/>
</dbReference>
<dbReference type="PANTHER" id="PTHR11514:SF40">
    <property type="entry name" value="TRANSCRIPTION FACTOR BHLH14"/>
    <property type="match status" value="1"/>
</dbReference>
<accession>A0A9W7HZH3</accession>
<keyword evidence="4" id="KW-0804">Transcription</keyword>
<evidence type="ECO:0000313" key="8">
    <source>
        <dbReference type="Proteomes" id="UP001165190"/>
    </source>
</evidence>
<dbReference type="AlphaFoldDB" id="A0A9W7HZH3"/>
<dbReference type="Pfam" id="PF22754">
    <property type="entry name" value="bHLH-TF_ACT-like_plant"/>
    <property type="match status" value="1"/>
</dbReference>
<keyword evidence="3 4" id="KW-0539">Nucleus</keyword>
<reference evidence="7" key="1">
    <citation type="submission" date="2023-05" db="EMBL/GenBank/DDBJ databases">
        <title>Genome and transcriptome analyses reveal genes involved in the formation of fine ridges on petal epidermal cells in Hibiscus trionum.</title>
        <authorList>
            <person name="Koshimizu S."/>
            <person name="Masuda S."/>
            <person name="Ishii T."/>
            <person name="Shirasu K."/>
            <person name="Hoshino A."/>
            <person name="Arita M."/>
        </authorList>
    </citation>
    <scope>NUCLEOTIDE SEQUENCE</scope>
    <source>
        <strain evidence="7">Hamamatsu line</strain>
    </source>
</reference>
<comment type="caution">
    <text evidence="7">The sequence shown here is derived from an EMBL/GenBank/DDBJ whole genome shotgun (WGS) entry which is preliminary data.</text>
</comment>
<feature type="domain" description="Plant bHLH transcription factor ACT-like" evidence="6">
    <location>
        <begin position="64"/>
        <end position="138"/>
    </location>
</feature>
<dbReference type="Proteomes" id="UP001165190">
    <property type="component" value="Unassembled WGS sequence"/>
</dbReference>
<dbReference type="OrthoDB" id="1926382at2759"/>
<protein>
    <recommendedName>
        <fullName evidence="4">Transcription factor</fullName>
        <shortName evidence="4">bHLH transcription factor</shortName>
    </recommendedName>
    <alternativeName>
        <fullName evidence="4">Basic helix-loop-helix protein</fullName>
    </alternativeName>
</protein>
<evidence type="ECO:0000256" key="5">
    <source>
        <dbReference type="SAM" id="Coils"/>
    </source>
</evidence>
<evidence type="ECO:0000256" key="4">
    <source>
        <dbReference type="RuleBase" id="RU369104"/>
    </source>
</evidence>
<keyword evidence="8" id="KW-1185">Reference proteome</keyword>
<evidence type="ECO:0000256" key="2">
    <source>
        <dbReference type="ARBA" id="ARBA00023125"/>
    </source>
</evidence>
<evidence type="ECO:0000256" key="3">
    <source>
        <dbReference type="ARBA" id="ARBA00023242"/>
    </source>
</evidence>
<gene>
    <name evidence="7" type="ORF">HRI_002254900</name>
</gene>
<evidence type="ECO:0000256" key="1">
    <source>
        <dbReference type="ARBA" id="ARBA00004123"/>
    </source>
</evidence>
<dbReference type="GO" id="GO:0000976">
    <property type="term" value="F:transcription cis-regulatory region binding"/>
    <property type="evidence" value="ECO:0007669"/>
    <property type="project" value="TreeGrafter"/>
</dbReference>
<dbReference type="InterPro" id="IPR054502">
    <property type="entry name" value="bHLH-TF_ACT-like_plant"/>
</dbReference>
<comment type="subcellular location">
    <subcellularLocation>
        <location evidence="1 4">Nucleus</location>
    </subcellularLocation>
</comment>
<dbReference type="EMBL" id="BSYR01000020">
    <property type="protein sequence ID" value="GMI85856.1"/>
    <property type="molecule type" value="Genomic_DNA"/>
</dbReference>
<name>A0A9W7HZH3_HIBTR</name>
<evidence type="ECO:0000313" key="7">
    <source>
        <dbReference type="EMBL" id="GMI85856.1"/>
    </source>
</evidence>
<keyword evidence="5" id="KW-0175">Coiled coil</keyword>
<dbReference type="PANTHER" id="PTHR11514">
    <property type="entry name" value="MYC"/>
    <property type="match status" value="1"/>
</dbReference>